<reference evidence="2 3" key="1">
    <citation type="submission" date="2023-03" db="EMBL/GenBank/DDBJ databases">
        <title>YIM 133296 draft genome.</title>
        <authorList>
            <person name="Xiong L."/>
        </authorList>
    </citation>
    <scope>NUCLEOTIDE SEQUENCE [LARGE SCALE GENOMIC DNA]</scope>
    <source>
        <strain evidence="2 3">YIM 133296</strain>
    </source>
</reference>
<keyword evidence="3" id="KW-1185">Reference proteome</keyword>
<feature type="compositionally biased region" description="Basic and acidic residues" evidence="1">
    <location>
        <begin position="308"/>
        <end position="319"/>
    </location>
</feature>
<feature type="region of interest" description="Disordered" evidence="1">
    <location>
        <begin position="300"/>
        <end position="320"/>
    </location>
</feature>
<evidence type="ECO:0000313" key="2">
    <source>
        <dbReference type="EMBL" id="MDF8264864.1"/>
    </source>
</evidence>
<comment type="caution">
    <text evidence="2">The sequence shown here is derived from an EMBL/GenBank/DDBJ whole genome shotgun (WGS) entry which is preliminary data.</text>
</comment>
<gene>
    <name evidence="2" type="ORF">P4R38_11465</name>
</gene>
<protein>
    <submittedName>
        <fullName evidence="2">DUF5691 domain-containing protein</fullName>
    </submittedName>
</protein>
<proteinExistence type="predicted"/>
<sequence>MTDLDAWLADLRATALIGSGRRDPGDPPAVVGVARPGVDASREERLLDGAALADVLGRAGARLPAAAPLIDPAAAETRAVVSPAAARLLLLLLTQPPVSKVARDDLLVQWLGHADAAEQRVPPLLLPPLLTHAVEHREVAVALGGTPGERGRWLAGLNPEWSSLAVRPAIAAAVPDTAETGPADDWTATWPQLPTAEAVAVFERARDARPYAARALLQEQWDSLPARTRAECVRRLTVAVTSADEPLLERALDDRSKTVRESAYAVLDLLPTSARGQRMAARLRDLLRTHGAVRRSLEVDVPDDPDAAGERDGLVRRSGDGVQPRTRWLESIIRGAPLSVWTDVTGRSATATLRMLNDQSALNALCATVLARADAGWASALLASGVDRPGIVALLPDDERRSVLTARLGAKTVPHEVRELLAREPRPWDDGLARAVLRALTRSTTGEPFAYTVGPLLPTALPTSLGKEIEQAVNRLPPGSRARRALSDTLQTHAFRNSLSEAFR</sequence>
<organism evidence="2 3">
    <name type="scientific">Luteipulveratus flavus</name>
    <dbReference type="NCBI Taxonomy" id="3031728"/>
    <lineage>
        <taxon>Bacteria</taxon>
        <taxon>Bacillati</taxon>
        <taxon>Actinomycetota</taxon>
        <taxon>Actinomycetes</taxon>
        <taxon>Micrococcales</taxon>
        <taxon>Dermacoccaceae</taxon>
        <taxon>Luteipulveratus</taxon>
    </lineage>
</organism>
<accession>A0ABT6C9Y7</accession>
<dbReference type="InterPro" id="IPR043746">
    <property type="entry name" value="DUF5691"/>
</dbReference>
<evidence type="ECO:0000313" key="3">
    <source>
        <dbReference type="Proteomes" id="UP001528912"/>
    </source>
</evidence>
<name>A0ABT6C9Y7_9MICO</name>
<dbReference type="EMBL" id="JAROAV010000028">
    <property type="protein sequence ID" value="MDF8264864.1"/>
    <property type="molecule type" value="Genomic_DNA"/>
</dbReference>
<dbReference type="Proteomes" id="UP001528912">
    <property type="component" value="Unassembled WGS sequence"/>
</dbReference>
<dbReference type="RefSeq" id="WP_277192242.1">
    <property type="nucleotide sequence ID" value="NZ_JAROAV010000028.1"/>
</dbReference>
<dbReference type="Pfam" id="PF18944">
    <property type="entry name" value="DUF5691"/>
    <property type="match status" value="1"/>
</dbReference>
<evidence type="ECO:0000256" key="1">
    <source>
        <dbReference type="SAM" id="MobiDB-lite"/>
    </source>
</evidence>